<dbReference type="EMBL" id="GL832967">
    <property type="protein sequence ID" value="EGD73997.1"/>
    <property type="molecule type" value="Genomic_DNA"/>
</dbReference>
<feature type="region of interest" description="Disordered" evidence="2">
    <location>
        <begin position="1"/>
        <end position="114"/>
    </location>
</feature>
<accession>F2UAY4</accession>
<dbReference type="SUPFAM" id="SSF52540">
    <property type="entry name" value="P-loop containing nucleoside triphosphate hydrolases"/>
    <property type="match status" value="1"/>
</dbReference>
<keyword evidence="4" id="KW-1185">Reference proteome</keyword>
<dbReference type="GeneID" id="16074137"/>
<evidence type="ECO:0000313" key="3">
    <source>
        <dbReference type="EMBL" id="EGD73997.1"/>
    </source>
</evidence>
<dbReference type="InterPro" id="IPR051589">
    <property type="entry name" value="Sialate-O-sulfotransferase"/>
</dbReference>
<reference evidence="3" key="1">
    <citation type="submission" date="2009-08" db="EMBL/GenBank/DDBJ databases">
        <title>Annotation of Salpingoeca rosetta.</title>
        <authorList>
            <consortium name="The Broad Institute Genome Sequencing Platform"/>
            <person name="Russ C."/>
            <person name="Cuomo C."/>
            <person name="Burger G."/>
            <person name="Gray M.W."/>
            <person name="Holland P.W.H."/>
            <person name="King N."/>
            <person name="Lang F.B.F."/>
            <person name="Roger A.J."/>
            <person name="Ruiz-Trillo I."/>
            <person name="Young S.K."/>
            <person name="Zeng Q."/>
            <person name="Gargeya S."/>
            <person name="Alvarado L."/>
            <person name="Berlin A."/>
            <person name="Chapman S.B."/>
            <person name="Chen Z."/>
            <person name="Freedman E."/>
            <person name="Gellesch M."/>
            <person name="Goldberg J."/>
            <person name="Griggs A."/>
            <person name="Gujja S."/>
            <person name="Heilman E."/>
            <person name="Heiman D."/>
            <person name="Howarth C."/>
            <person name="Mehta T."/>
            <person name="Neiman D."/>
            <person name="Pearson M."/>
            <person name="Roberts A."/>
            <person name="Saif S."/>
            <person name="Shea T."/>
            <person name="Shenoy N."/>
            <person name="Sisk P."/>
            <person name="Stolte C."/>
            <person name="Sykes S."/>
            <person name="White J."/>
            <person name="Yandava C."/>
            <person name="Haas B."/>
            <person name="Nusbaum C."/>
            <person name="Birren B."/>
        </authorList>
    </citation>
    <scope>NUCLEOTIDE SEQUENCE [LARGE SCALE GENOMIC DNA]</scope>
    <source>
        <strain evidence="3">ATCC 50818</strain>
    </source>
</reference>
<comment type="similarity">
    <text evidence="1">Belongs to the WSCD family.</text>
</comment>
<dbReference type="OrthoDB" id="5985073at2759"/>
<dbReference type="Gene3D" id="3.40.50.300">
    <property type="entry name" value="P-loop containing nucleotide triphosphate hydrolases"/>
    <property type="match status" value="1"/>
</dbReference>
<dbReference type="eggNOG" id="KOG4157">
    <property type="taxonomic scope" value="Eukaryota"/>
</dbReference>
<dbReference type="InParanoid" id="F2UAY4"/>
<dbReference type="PANTHER" id="PTHR45964:SF5">
    <property type="entry name" value="WSCD FAMILY MEMBER CG9164"/>
    <property type="match status" value="1"/>
</dbReference>
<name>F2UAY4_SALR5</name>
<proteinExistence type="inferred from homology"/>
<evidence type="ECO:0000313" key="4">
    <source>
        <dbReference type="Proteomes" id="UP000007799"/>
    </source>
</evidence>
<dbReference type="InterPro" id="IPR027417">
    <property type="entry name" value="P-loop_NTPase"/>
</dbReference>
<feature type="compositionally biased region" description="Polar residues" evidence="2">
    <location>
        <begin position="77"/>
        <end position="90"/>
    </location>
</feature>
<dbReference type="OMA" id="EARECRH"/>
<evidence type="ECO:0008006" key="5">
    <source>
        <dbReference type="Google" id="ProtNLM"/>
    </source>
</evidence>
<organism evidence="4">
    <name type="scientific">Salpingoeca rosetta (strain ATCC 50818 / BSB-021)</name>
    <dbReference type="NCBI Taxonomy" id="946362"/>
    <lineage>
        <taxon>Eukaryota</taxon>
        <taxon>Choanoflagellata</taxon>
        <taxon>Craspedida</taxon>
        <taxon>Salpingoecidae</taxon>
        <taxon>Salpingoeca</taxon>
    </lineage>
</organism>
<evidence type="ECO:0000256" key="2">
    <source>
        <dbReference type="SAM" id="MobiDB-lite"/>
    </source>
</evidence>
<dbReference type="Proteomes" id="UP000007799">
    <property type="component" value="Unassembled WGS sequence"/>
</dbReference>
<dbReference type="PANTHER" id="PTHR45964">
    <property type="entry name" value="WSCD FAMILY MEMBER CG9164"/>
    <property type="match status" value="1"/>
</dbReference>
<gene>
    <name evidence="3" type="ORF">PTSG_05694</name>
</gene>
<dbReference type="KEGG" id="sre:PTSG_05694"/>
<evidence type="ECO:0000256" key="1">
    <source>
        <dbReference type="ARBA" id="ARBA00010236"/>
    </source>
</evidence>
<sequence>MRTAGVEGLRGGSQHHERGSEPQAQGEQERKQGYDAAQHLRPRRHLMQTQEPSQAEALNADDGGGGDAAARHHNHHFTSNSESDTDSNGNGEDAASTDEQADEEARECRHVGRRYVTPEDRARLPHAKPPLLLTLPGSGNTWFRMLLEYGTGFFSSSVYNDFKLKEVMPGELRCDNTTIVVKSHMHLGSYDPEVYNKLFKMQPGELAHGYPCRELRPFDSVIGIIRDPFHAALAEATRQLTGGHASGISRSRFHNMPQSDIARRLVTQCEMWAHYMKEYQRLLRDGFVVARNFILIRFEDMTSPLLKHDTLGRLLRFVLGPDMESPLGPLTKPTLDCIFSLADDVHVHRTHGPDVVSAEEVLTPEIVCKMWAVVRQFAAAFDYRPPFGITCDNAGEPA</sequence>
<dbReference type="AlphaFoldDB" id="F2UAY4"/>
<feature type="compositionally biased region" description="Acidic residues" evidence="2">
    <location>
        <begin position="95"/>
        <end position="105"/>
    </location>
</feature>
<dbReference type="RefSeq" id="XP_004993560.1">
    <property type="nucleotide sequence ID" value="XM_004993503.1"/>
</dbReference>
<dbReference type="STRING" id="946362.F2UAY4"/>
<protein>
    <recommendedName>
        <fullName evidence="5">Sulfotransferase domain-containing protein</fullName>
    </recommendedName>
</protein>